<evidence type="ECO:0000313" key="1">
    <source>
        <dbReference type="EMBL" id="KAA8568504.1"/>
    </source>
</evidence>
<name>A0A5M9JGI9_MONFR</name>
<protein>
    <submittedName>
        <fullName evidence="1">Uncharacterized protein</fullName>
    </submittedName>
</protein>
<dbReference type="PROSITE" id="PS51257">
    <property type="entry name" value="PROKAR_LIPOPROTEIN"/>
    <property type="match status" value="1"/>
</dbReference>
<comment type="caution">
    <text evidence="1">The sequence shown here is derived from an EMBL/GenBank/DDBJ whole genome shotgun (WGS) entry which is preliminary data.</text>
</comment>
<keyword evidence="2" id="KW-1185">Reference proteome</keyword>
<proteinExistence type="predicted"/>
<dbReference type="Proteomes" id="UP000322873">
    <property type="component" value="Unassembled WGS sequence"/>
</dbReference>
<sequence length="240" mass="26786">MSRPTFPQRCDTAAASYPNDTLKSGSAMGTGAGCLTLVETSPLFSWGRSLPLLLTFVYLPCLVHFDNLVVHGLCFENPILLLLLISFMLDRTHTHTITKSRVALTTRPFADLSDHLCFIYITPHSIIHSKHTVLSKRSLFFTIRPCILPPILVLQSRLLVLKSGHYGKGTARSSRNKIASQLFSAVTNYKSQNRYEFRPPVPHLRDFVDLSVSNSFMRYLSSHHVVLSITPGSICTPGML</sequence>
<dbReference type="AlphaFoldDB" id="A0A5M9JGI9"/>
<dbReference type="EMBL" id="VICG01000009">
    <property type="protein sequence ID" value="KAA8568504.1"/>
    <property type="molecule type" value="Genomic_DNA"/>
</dbReference>
<accession>A0A5M9JGI9</accession>
<reference evidence="1 2" key="1">
    <citation type="submission" date="2019-06" db="EMBL/GenBank/DDBJ databases">
        <title>Genome Sequence of the Brown Rot Fungal Pathogen Monilinia fructicola.</title>
        <authorList>
            <person name="De Miccolis Angelini R.M."/>
            <person name="Landi L."/>
            <person name="Abate D."/>
            <person name="Pollastro S."/>
            <person name="Romanazzi G."/>
            <person name="Faretra F."/>
        </authorList>
    </citation>
    <scope>NUCLEOTIDE SEQUENCE [LARGE SCALE GENOMIC DNA]</scope>
    <source>
        <strain evidence="1 2">Mfrc123</strain>
    </source>
</reference>
<organism evidence="1 2">
    <name type="scientific">Monilinia fructicola</name>
    <name type="common">Brown rot fungus</name>
    <name type="synonym">Ciboria fructicola</name>
    <dbReference type="NCBI Taxonomy" id="38448"/>
    <lineage>
        <taxon>Eukaryota</taxon>
        <taxon>Fungi</taxon>
        <taxon>Dikarya</taxon>
        <taxon>Ascomycota</taxon>
        <taxon>Pezizomycotina</taxon>
        <taxon>Leotiomycetes</taxon>
        <taxon>Helotiales</taxon>
        <taxon>Sclerotiniaceae</taxon>
        <taxon>Monilinia</taxon>
    </lineage>
</organism>
<gene>
    <name evidence="1" type="ORF">EYC84_007532</name>
</gene>
<evidence type="ECO:0000313" key="2">
    <source>
        <dbReference type="Proteomes" id="UP000322873"/>
    </source>
</evidence>